<name>X0YM80_9ZZZZ</name>
<proteinExistence type="predicted"/>
<protein>
    <submittedName>
        <fullName evidence="1">Uncharacterized protein</fullName>
    </submittedName>
</protein>
<dbReference type="AlphaFoldDB" id="X0YM80"/>
<accession>X0YM80</accession>
<sequence>TMMDWDGGPIDKETVNYSGTDISNLYPWFFDKYVKQTPTNNDYISPWDIDWINVTALNPTTPSNYTLNSVFNYYVMSEGTVLQIPLNASILIQIDILINSIGPKILKYDWLTDDPTIDLLDDFDLISPSGKLIDNDYGLAQHSVVVTSVDLFRYITFVANEKGTYRLLMKANYEKSTYLTMEFLDTPISNLPLNTLKIDGNGDEDPNVQEGWDLTWQNRWYRFNGEKGDLFKLDLGIDYTGLYPAVNLWTPCENGYIQNSIGTGVSDIYFLTTGTAYLSFIDETFDWWYRYSLFLSECEMLNYTLGNDVLSTKILGNQRKAIEFEVEEEGYVMFNYTLSSPSLADPEIYAGGTSNGFLYEDSNSPDCYSIIEPIVEKVIGSDTFYYYYLPNGTYKAF</sequence>
<reference evidence="1" key="1">
    <citation type="journal article" date="2014" name="Front. Microbiol.">
        <title>High frequency of phylogenetically diverse reductive dehalogenase-homologous genes in deep subseafloor sedimentary metagenomes.</title>
        <authorList>
            <person name="Kawai M."/>
            <person name="Futagami T."/>
            <person name="Toyoda A."/>
            <person name="Takaki Y."/>
            <person name="Nishi S."/>
            <person name="Hori S."/>
            <person name="Arai W."/>
            <person name="Tsubouchi T."/>
            <person name="Morono Y."/>
            <person name="Uchiyama I."/>
            <person name="Ito T."/>
            <person name="Fujiyama A."/>
            <person name="Inagaki F."/>
            <person name="Takami H."/>
        </authorList>
    </citation>
    <scope>NUCLEOTIDE SEQUENCE</scope>
    <source>
        <strain evidence="1">Expedition CK06-06</strain>
    </source>
</reference>
<dbReference type="EMBL" id="BART01008738">
    <property type="protein sequence ID" value="GAG57414.1"/>
    <property type="molecule type" value="Genomic_DNA"/>
</dbReference>
<comment type="caution">
    <text evidence="1">The sequence shown here is derived from an EMBL/GenBank/DDBJ whole genome shotgun (WGS) entry which is preliminary data.</text>
</comment>
<feature type="non-terminal residue" evidence="1">
    <location>
        <position position="1"/>
    </location>
</feature>
<feature type="non-terminal residue" evidence="1">
    <location>
        <position position="397"/>
    </location>
</feature>
<organism evidence="1">
    <name type="scientific">marine sediment metagenome</name>
    <dbReference type="NCBI Taxonomy" id="412755"/>
    <lineage>
        <taxon>unclassified sequences</taxon>
        <taxon>metagenomes</taxon>
        <taxon>ecological metagenomes</taxon>
    </lineage>
</organism>
<gene>
    <name evidence="1" type="ORF">S01H4_19575</name>
</gene>
<evidence type="ECO:0000313" key="1">
    <source>
        <dbReference type="EMBL" id="GAG57414.1"/>
    </source>
</evidence>